<protein>
    <submittedName>
        <fullName evidence="2">Uncharacterized protein</fullName>
    </submittedName>
</protein>
<sequence>MMKLLATSIENAKQMKRCTNESSTLEEIDEKCLLEVFPSKLISGAPPEYSVTSPCLPPNSLLEQDWPSYSPLYFDGYPPYPAGPPLLKVAYPKDIPGPTYACPKCDGRFLYYRPSGIVQCPFCHSAVSIGRYVRVRACSFVLFGLLFLIISLTFGLAAKILTNCSTGYFVVC</sequence>
<reference evidence="2 3" key="1">
    <citation type="submission" date="2018-08" db="EMBL/GenBank/DDBJ databases">
        <authorList>
            <person name="Laetsch R D."/>
            <person name="Stevens L."/>
            <person name="Kumar S."/>
            <person name="Blaxter L. M."/>
        </authorList>
    </citation>
    <scope>NUCLEOTIDE SEQUENCE [LARGE SCALE GENOMIC DNA]</scope>
</reference>
<dbReference type="EMBL" id="UYRX01001889">
    <property type="protein sequence ID" value="VDM92339.1"/>
    <property type="molecule type" value="Genomic_DNA"/>
</dbReference>
<dbReference type="OMA" id="GHYIRIR"/>
<dbReference type="Proteomes" id="UP000277928">
    <property type="component" value="Unassembled WGS sequence"/>
</dbReference>
<evidence type="ECO:0000313" key="2">
    <source>
        <dbReference type="EMBL" id="VDM92339.1"/>
    </source>
</evidence>
<accession>A0A3P7JUJ5</accession>
<name>A0A3P7JUJ5_LITSI</name>
<keyword evidence="3" id="KW-1185">Reference proteome</keyword>
<dbReference type="OrthoDB" id="5842450at2759"/>
<dbReference type="AlphaFoldDB" id="A0A3P7JUJ5"/>
<gene>
    <name evidence="2" type="ORF">NLS_LOCUS9748</name>
</gene>
<organism evidence="2 3">
    <name type="scientific">Litomosoides sigmodontis</name>
    <name type="common">Filarial nematode worm</name>
    <dbReference type="NCBI Taxonomy" id="42156"/>
    <lineage>
        <taxon>Eukaryota</taxon>
        <taxon>Metazoa</taxon>
        <taxon>Ecdysozoa</taxon>
        <taxon>Nematoda</taxon>
        <taxon>Chromadorea</taxon>
        <taxon>Rhabditida</taxon>
        <taxon>Spirurina</taxon>
        <taxon>Spiruromorpha</taxon>
        <taxon>Filarioidea</taxon>
        <taxon>Onchocercidae</taxon>
        <taxon>Litomosoides</taxon>
    </lineage>
</organism>
<keyword evidence="1" id="KW-0812">Transmembrane</keyword>
<keyword evidence="1" id="KW-1133">Transmembrane helix</keyword>
<evidence type="ECO:0000256" key="1">
    <source>
        <dbReference type="SAM" id="Phobius"/>
    </source>
</evidence>
<proteinExistence type="predicted"/>
<evidence type="ECO:0000313" key="3">
    <source>
        <dbReference type="Proteomes" id="UP000277928"/>
    </source>
</evidence>
<keyword evidence="1" id="KW-0472">Membrane</keyword>
<feature type="transmembrane region" description="Helical" evidence="1">
    <location>
        <begin position="140"/>
        <end position="161"/>
    </location>
</feature>